<evidence type="ECO:0000256" key="1">
    <source>
        <dbReference type="SAM" id="Coils"/>
    </source>
</evidence>
<dbReference type="InterPro" id="IPR000182">
    <property type="entry name" value="GNAT_dom"/>
</dbReference>
<reference evidence="3 4" key="1">
    <citation type="submission" date="2016-10" db="EMBL/GenBank/DDBJ databases">
        <authorList>
            <person name="de Groot N.N."/>
        </authorList>
    </citation>
    <scope>NUCLEOTIDE SEQUENCE [LARGE SCALE GENOMIC DNA]</scope>
    <source>
        <strain evidence="3 4">DSM 43357</strain>
    </source>
</reference>
<dbReference type="SUPFAM" id="SSF55729">
    <property type="entry name" value="Acyl-CoA N-acyltransferases (Nat)"/>
    <property type="match status" value="1"/>
</dbReference>
<dbReference type="EMBL" id="FOBF01000008">
    <property type="protein sequence ID" value="SEL92423.1"/>
    <property type="molecule type" value="Genomic_DNA"/>
</dbReference>
<name>A0A1H7U626_9ACTN</name>
<keyword evidence="3" id="KW-0808">Transferase</keyword>
<gene>
    <name evidence="3" type="ORF">SAMN05660976_03682</name>
</gene>
<feature type="coiled-coil region" evidence="1">
    <location>
        <begin position="12"/>
        <end position="42"/>
    </location>
</feature>
<sequence length="137" mass="15842">MERADLDTRWKVTLARLEAAEEEERRREQERANRRMEEATGEWAERFRILDGLSSKNRPEQAHHLAFLAVHPGPQNQGLGTTLLHHQHARLGGLPAYLEANDPRNRDLYARHGHEAREPFARPDGALFWPIWRPGTG</sequence>
<accession>A0A1H7U626</accession>
<dbReference type="RefSeq" id="WP_091101707.1">
    <property type="nucleotide sequence ID" value="NZ_FOBF01000008.1"/>
</dbReference>
<dbReference type="Proteomes" id="UP000198953">
    <property type="component" value="Unassembled WGS sequence"/>
</dbReference>
<dbReference type="InterPro" id="IPR016181">
    <property type="entry name" value="Acyl_CoA_acyltransferase"/>
</dbReference>
<organism evidence="3 4">
    <name type="scientific">Nonomuraea pusilla</name>
    <dbReference type="NCBI Taxonomy" id="46177"/>
    <lineage>
        <taxon>Bacteria</taxon>
        <taxon>Bacillati</taxon>
        <taxon>Actinomycetota</taxon>
        <taxon>Actinomycetes</taxon>
        <taxon>Streptosporangiales</taxon>
        <taxon>Streptosporangiaceae</taxon>
        <taxon>Nonomuraea</taxon>
    </lineage>
</organism>
<evidence type="ECO:0000259" key="2">
    <source>
        <dbReference type="PROSITE" id="PS51186"/>
    </source>
</evidence>
<feature type="domain" description="N-acetyltransferase" evidence="2">
    <location>
        <begin position="1"/>
        <end position="134"/>
    </location>
</feature>
<keyword evidence="1" id="KW-0175">Coiled coil</keyword>
<protein>
    <submittedName>
        <fullName evidence="3">Acetyltransferase (GNAT) family protein</fullName>
    </submittedName>
</protein>
<dbReference type="GO" id="GO:0016747">
    <property type="term" value="F:acyltransferase activity, transferring groups other than amino-acyl groups"/>
    <property type="evidence" value="ECO:0007669"/>
    <property type="project" value="InterPro"/>
</dbReference>
<dbReference type="PROSITE" id="PS51186">
    <property type="entry name" value="GNAT"/>
    <property type="match status" value="1"/>
</dbReference>
<keyword evidence="4" id="KW-1185">Reference proteome</keyword>
<dbReference type="STRING" id="46177.SAMN05660976_03682"/>
<proteinExistence type="predicted"/>
<dbReference type="Pfam" id="PF13508">
    <property type="entry name" value="Acetyltransf_7"/>
    <property type="match status" value="1"/>
</dbReference>
<dbReference type="OrthoDB" id="7057833at2"/>
<evidence type="ECO:0000313" key="4">
    <source>
        <dbReference type="Proteomes" id="UP000198953"/>
    </source>
</evidence>
<dbReference type="Gene3D" id="3.40.630.30">
    <property type="match status" value="1"/>
</dbReference>
<evidence type="ECO:0000313" key="3">
    <source>
        <dbReference type="EMBL" id="SEL92423.1"/>
    </source>
</evidence>
<dbReference type="AlphaFoldDB" id="A0A1H7U626"/>